<dbReference type="EMBL" id="KZ819322">
    <property type="protein sequence ID" value="PWN23132.1"/>
    <property type="molecule type" value="Genomic_DNA"/>
</dbReference>
<evidence type="ECO:0000313" key="3">
    <source>
        <dbReference type="Proteomes" id="UP000245942"/>
    </source>
</evidence>
<name>A0A316UD95_9BASI</name>
<dbReference type="GeneID" id="37010804"/>
<organism evidence="2 3">
    <name type="scientific">Pseudomicrostroma glucosiphilum</name>
    <dbReference type="NCBI Taxonomy" id="1684307"/>
    <lineage>
        <taxon>Eukaryota</taxon>
        <taxon>Fungi</taxon>
        <taxon>Dikarya</taxon>
        <taxon>Basidiomycota</taxon>
        <taxon>Ustilaginomycotina</taxon>
        <taxon>Exobasidiomycetes</taxon>
        <taxon>Microstromatales</taxon>
        <taxon>Microstromatales incertae sedis</taxon>
        <taxon>Pseudomicrostroma</taxon>
    </lineage>
</organism>
<gene>
    <name evidence="2" type="ORF">BCV69DRAFT_110031</name>
</gene>
<protein>
    <submittedName>
        <fullName evidence="2">Uncharacterized protein</fullName>
    </submittedName>
</protein>
<sequence length="660" mass="69619">MRRSAAILQPLIKITGTAATPCRLSAGIRTRPPSHVACRPHSSPCRAIGSHDASASRYPAFGLTHRQYSTLPNQDQVIQSFATPFGEFVSIISRIARIIVFTGMGIAVVGVSAFEGSHIYVEKVAMKGATDTKTRLGTSSDDPWGWSSDFEEEAWGPSSGGTDPRLGFFGRHALRSAWMATHWGSGVAPSLILASDGASSGGFNQSSGPAPALNALANEKNDGLASAEQYLAACLQTAEEKGIRLPDIAALRAGLKNAHQSGADAPLDQTAVILETRLAACRERIGTYDTLPLAISGYERLYDALAATDSAHEAVGHSGHPSIANSRLVRLATKLGDLNAEIGRREEAEAWLLKAITLAGQGSHTSAAKGSILEEVAGVAGEEPASSSSHKGWFSGWGHSAPLSPSQGAPDAAPDATLPTSVASKPAVTPTPSLTRSLVSTLLSISGLYAAPPSPGQTDPRDATWRANLEQALRIQASALRLIRLELSRVQSQTAQQGQVTVDPTSEASRDLHSLWLKNNEAMVSLHLAETIYALNRSGSRTADAMKSLLSRASNAVSGGGDNSKVKHGQSIDWLLEADSAAQVVQASLLTPRAVSGKAAAARNRSGKTSGQVSELLPEDLKEQWKSHPQLKIPAERLLRNSGRVRSEAKGMVDVLMRKV</sequence>
<evidence type="ECO:0000256" key="1">
    <source>
        <dbReference type="SAM" id="MobiDB-lite"/>
    </source>
</evidence>
<dbReference type="Proteomes" id="UP000245942">
    <property type="component" value="Unassembled WGS sequence"/>
</dbReference>
<dbReference type="AlphaFoldDB" id="A0A316UD95"/>
<proteinExistence type="predicted"/>
<accession>A0A316UD95</accession>
<keyword evidence="3" id="KW-1185">Reference proteome</keyword>
<feature type="region of interest" description="Disordered" evidence="1">
    <location>
        <begin position="398"/>
        <end position="432"/>
    </location>
</feature>
<reference evidence="2 3" key="1">
    <citation type="journal article" date="2018" name="Mol. Biol. Evol.">
        <title>Broad Genomic Sampling Reveals a Smut Pathogenic Ancestry of the Fungal Clade Ustilaginomycotina.</title>
        <authorList>
            <person name="Kijpornyongpan T."/>
            <person name="Mondo S.J."/>
            <person name="Barry K."/>
            <person name="Sandor L."/>
            <person name="Lee J."/>
            <person name="Lipzen A."/>
            <person name="Pangilinan J."/>
            <person name="LaButti K."/>
            <person name="Hainaut M."/>
            <person name="Henrissat B."/>
            <person name="Grigoriev I.V."/>
            <person name="Spatafora J.W."/>
            <person name="Aime M.C."/>
        </authorList>
    </citation>
    <scope>NUCLEOTIDE SEQUENCE [LARGE SCALE GENOMIC DNA]</scope>
    <source>
        <strain evidence="2 3">MCA 4718</strain>
    </source>
</reference>
<dbReference type="OrthoDB" id="2524554at2759"/>
<evidence type="ECO:0000313" key="2">
    <source>
        <dbReference type="EMBL" id="PWN23132.1"/>
    </source>
</evidence>
<dbReference type="RefSeq" id="XP_025350292.1">
    <property type="nucleotide sequence ID" value="XM_025489070.1"/>
</dbReference>